<dbReference type="SUPFAM" id="SSF54373">
    <property type="entry name" value="FAD-linked reductases, C-terminal domain"/>
    <property type="match status" value="1"/>
</dbReference>
<evidence type="ECO:0000256" key="7">
    <source>
        <dbReference type="ARBA" id="ARBA00022630"/>
    </source>
</evidence>
<evidence type="ECO:0000256" key="4">
    <source>
        <dbReference type="ARBA" id="ARBA00011245"/>
    </source>
</evidence>
<dbReference type="Gene3D" id="3.30.560.10">
    <property type="entry name" value="Glucose Oxidase, domain 3"/>
    <property type="match status" value="1"/>
</dbReference>
<dbReference type="EMBL" id="JAACJJ010000014">
    <property type="protein sequence ID" value="KAF5327510.1"/>
    <property type="molecule type" value="Genomic_DNA"/>
</dbReference>
<evidence type="ECO:0000256" key="6">
    <source>
        <dbReference type="ARBA" id="ARBA00022525"/>
    </source>
</evidence>
<comment type="catalytic activity">
    <reaction evidence="11">
        <text>pyranose + acceptor = pyranos-2,3-diulose + reduced acceptor.</text>
        <dbReference type="EC" id="1.1.99.29"/>
    </reaction>
</comment>
<dbReference type="PANTHER" id="PTHR11552">
    <property type="entry name" value="GLUCOSE-METHANOL-CHOLINE GMC OXIDOREDUCTASE"/>
    <property type="match status" value="1"/>
</dbReference>
<comment type="cofactor">
    <cofactor evidence="1 16">
        <name>FAD</name>
        <dbReference type="ChEBI" id="CHEBI:57692"/>
    </cofactor>
</comment>
<evidence type="ECO:0000256" key="1">
    <source>
        <dbReference type="ARBA" id="ARBA00001974"/>
    </source>
</evidence>
<evidence type="ECO:0000256" key="2">
    <source>
        <dbReference type="ARBA" id="ARBA00004613"/>
    </source>
</evidence>
<evidence type="ECO:0000256" key="9">
    <source>
        <dbReference type="ARBA" id="ARBA00024699"/>
    </source>
</evidence>
<dbReference type="OrthoDB" id="269227at2759"/>
<keyword evidence="7" id="KW-0285">Flavoprotein</keyword>
<evidence type="ECO:0000256" key="14">
    <source>
        <dbReference type="ARBA" id="ARBA00034059"/>
    </source>
</evidence>
<dbReference type="InterPro" id="IPR000172">
    <property type="entry name" value="GMC_OxRdtase_N"/>
</dbReference>
<reference evidence="18 19" key="1">
    <citation type="journal article" date="2020" name="ISME J.">
        <title>Uncovering the hidden diversity of litter-decomposition mechanisms in mushroom-forming fungi.</title>
        <authorList>
            <person name="Floudas D."/>
            <person name="Bentzer J."/>
            <person name="Ahren D."/>
            <person name="Johansson T."/>
            <person name="Persson P."/>
            <person name="Tunlid A."/>
        </authorList>
    </citation>
    <scope>NUCLEOTIDE SEQUENCE [LARGE SCALE GENOMIC DNA]</scope>
    <source>
        <strain evidence="18 19">CBS 101986</strain>
    </source>
</reference>
<organism evidence="18 19">
    <name type="scientific">Psilocybe cf. subviscida</name>
    <dbReference type="NCBI Taxonomy" id="2480587"/>
    <lineage>
        <taxon>Eukaryota</taxon>
        <taxon>Fungi</taxon>
        <taxon>Dikarya</taxon>
        <taxon>Basidiomycota</taxon>
        <taxon>Agaricomycotina</taxon>
        <taxon>Agaricomycetes</taxon>
        <taxon>Agaricomycetidae</taxon>
        <taxon>Agaricales</taxon>
        <taxon>Agaricineae</taxon>
        <taxon>Strophariaceae</taxon>
        <taxon>Psilocybe</taxon>
    </lineage>
</organism>
<dbReference type="PIRSF" id="PIRSF000137">
    <property type="entry name" value="Alcohol_oxidase"/>
    <property type="match status" value="1"/>
</dbReference>
<evidence type="ECO:0000313" key="19">
    <source>
        <dbReference type="Proteomes" id="UP000567179"/>
    </source>
</evidence>
<evidence type="ECO:0000256" key="8">
    <source>
        <dbReference type="ARBA" id="ARBA00022827"/>
    </source>
</evidence>
<comment type="catalytic activity">
    <reaction evidence="13">
        <text>a pyranoside + acceptor = a pyranosid-3-ulose + reduced acceptor.</text>
        <dbReference type="EC" id="1.1.99.29"/>
    </reaction>
</comment>
<proteinExistence type="inferred from homology"/>
<dbReference type="Gene3D" id="3.50.50.60">
    <property type="entry name" value="FAD/NAD(P)-binding domain"/>
    <property type="match status" value="1"/>
</dbReference>
<keyword evidence="6" id="KW-0964">Secreted</keyword>
<evidence type="ECO:0000313" key="18">
    <source>
        <dbReference type="EMBL" id="KAF5327510.1"/>
    </source>
</evidence>
<evidence type="ECO:0000256" key="13">
    <source>
        <dbReference type="ARBA" id="ARBA00034050"/>
    </source>
</evidence>
<feature type="binding site" evidence="16">
    <location>
        <begin position="623"/>
        <end position="624"/>
    </location>
    <ligand>
        <name>FAD</name>
        <dbReference type="ChEBI" id="CHEBI:57692"/>
    </ligand>
</feature>
<evidence type="ECO:0000256" key="16">
    <source>
        <dbReference type="PIRSR" id="PIRSR000137-2"/>
    </source>
</evidence>
<dbReference type="Proteomes" id="UP000567179">
    <property type="component" value="Unassembled WGS sequence"/>
</dbReference>
<keyword evidence="8 16" id="KW-0274">FAD</keyword>
<comment type="catalytic activity">
    <reaction evidence="14">
        <text>a pyranoside + acceptor = a pyranosid-3,4-diulose + reduced acceptor.</text>
        <dbReference type="EC" id="1.1.99.29"/>
    </reaction>
</comment>
<comment type="caution">
    <text evidence="18">The sequence shown here is derived from an EMBL/GenBank/DDBJ whole genome shotgun (WGS) entry which is preliminary data.</text>
</comment>
<evidence type="ECO:0000256" key="11">
    <source>
        <dbReference type="ARBA" id="ARBA00034010"/>
    </source>
</evidence>
<comment type="subunit">
    <text evidence="4">Monomer.</text>
</comment>
<dbReference type="InterPro" id="IPR012132">
    <property type="entry name" value="GMC_OxRdtase"/>
</dbReference>
<evidence type="ECO:0000256" key="12">
    <source>
        <dbReference type="ARBA" id="ARBA00034029"/>
    </source>
</evidence>
<dbReference type="Pfam" id="PF00732">
    <property type="entry name" value="GMC_oxred_N"/>
    <property type="match status" value="1"/>
</dbReference>
<feature type="binding site" evidence="16">
    <location>
        <position position="291"/>
    </location>
    <ligand>
        <name>FAD</name>
        <dbReference type="ChEBI" id="CHEBI:57692"/>
    </ligand>
</feature>
<comment type="function">
    <text evidence="9">Catalyzes the single-oxidation or sequential double oxidation reaction of carbohydrates primarily at carbon-2 and/or carbon-3 with the concomitant reduction of the flavin. The enzyme exhibits a broad sugar substrate specificity, oxidizing different aldopyranoses to the corresponding C-1, C-2, C-3 or C-1,2, C-2,3 and C-3,4 (di)dehydro sugars with substrate-specific regioselectivity. Accepts only a narrow range of electron acceptors such as substituted benzoquinones and complexed metal ions and reacts extremely slowly with O(2) as acceptor. May play a role in the natural recycling of plant matter by oxidizing all major monosaccharides in lignocellulose and by reducing quinone compounds or reactive radical species generated during lignin depolymerization.</text>
</comment>
<feature type="domain" description="Glucose-methanol-choline oxidoreductase N-terminal" evidence="17">
    <location>
        <begin position="349"/>
        <end position="363"/>
    </location>
</feature>
<keyword evidence="19" id="KW-1185">Reference proteome</keyword>
<dbReference type="InterPro" id="IPR007867">
    <property type="entry name" value="GMC_OxRtase_C"/>
</dbReference>
<sequence length="642" mass="68232">MGIRRASLGCTTFIPFHSIFSSHSSKMQPTKLLSLVLACVLATPTLAAITSDSSVLTNQQFDYIIIGAGTAGLTLANRLSANSSVSVLVLEAGVSDAGVIPVQAPFLGPTVTPNTPWDWNYTITPQAGMDGRTFSYPRGKLLGGSSSANYMFHQFGSSEDWDRLAQVTGEAKWQWSNMRQYVQKHEKLVPPIDGHNTANEIIDSLHGHNGILPTSLHGFNQSIDPLALLTTQQLPNDFPFNQDMSGGDHSLLGFGFVKSSVGGGKRSSSSTTYLAAASSRPNLTVLINVTVQKLLQTGTAAATTDDAAITSAQTVPIFKSVVFSGTPGMSSLTKPITVTARKEVILSAGSIGTPQILQLSGIGNPSQLTPLGVPVIVKNPSVGANLSDHSLTPNLFTVKANTSFDHVLADPVQVQEILNQYVTNKTGMFANNIANNFGFKRLPSNSSILAQFGDPAAGPGSPHWELVVSNLFFSPNIPAPATGSFMTIVLVLISPTSRGSVKIKSTNPFDAPLIDPNFLTTQVDIQSIREGVRAVLKFVSAPAWSDHVTGRFGSEFIAAVDDASIDAYIRSITTTIFHPASTAMMTKPTDPWGVVNPNFKVKGVNGLRIVDASVFPYQLSCHPQGPIYLLSERASEIIAAGL</sequence>
<dbReference type="EC" id="1.1.99.29" evidence="5"/>
<dbReference type="PROSITE" id="PS00624">
    <property type="entry name" value="GMC_OXRED_2"/>
    <property type="match status" value="1"/>
</dbReference>
<evidence type="ECO:0000256" key="10">
    <source>
        <dbReference type="ARBA" id="ARBA00033986"/>
    </source>
</evidence>
<feature type="active site" description="Proton donor" evidence="15">
    <location>
        <position position="578"/>
    </location>
</feature>
<comment type="similarity">
    <text evidence="3">Belongs to the GMC oxidoreductase family.</text>
</comment>
<evidence type="ECO:0000259" key="17">
    <source>
        <dbReference type="PROSITE" id="PS00624"/>
    </source>
</evidence>
<evidence type="ECO:0000256" key="3">
    <source>
        <dbReference type="ARBA" id="ARBA00010790"/>
    </source>
</evidence>
<feature type="active site" description="Proton acceptor" evidence="15">
    <location>
        <position position="622"/>
    </location>
</feature>
<protein>
    <recommendedName>
        <fullName evidence="5">pyranose dehydrogenase (acceptor)</fullName>
        <ecNumber evidence="5">1.1.99.29</ecNumber>
    </recommendedName>
</protein>
<dbReference type="InterPro" id="IPR036188">
    <property type="entry name" value="FAD/NAD-bd_sf"/>
</dbReference>
<dbReference type="SUPFAM" id="SSF51905">
    <property type="entry name" value="FAD/NAD(P)-binding domain"/>
    <property type="match status" value="1"/>
</dbReference>
<dbReference type="PANTHER" id="PTHR11552:SF147">
    <property type="entry name" value="CHOLINE DEHYDROGENASE, MITOCHONDRIAL"/>
    <property type="match status" value="1"/>
</dbReference>
<dbReference type="AlphaFoldDB" id="A0A8H5BQH6"/>
<dbReference type="GO" id="GO:0005576">
    <property type="term" value="C:extracellular region"/>
    <property type="evidence" value="ECO:0007669"/>
    <property type="project" value="UniProtKB-SubCell"/>
</dbReference>
<dbReference type="Pfam" id="PF05199">
    <property type="entry name" value="GMC_oxred_C"/>
    <property type="match status" value="1"/>
</dbReference>
<accession>A0A8H5BQH6</accession>
<dbReference type="GO" id="GO:0050660">
    <property type="term" value="F:flavin adenine dinucleotide binding"/>
    <property type="evidence" value="ECO:0007669"/>
    <property type="project" value="InterPro"/>
</dbReference>
<comment type="catalytic activity">
    <reaction evidence="10">
        <text>pyranose + acceptor = pyranos-2-ulose + reduced acceptor.</text>
        <dbReference type="EC" id="1.1.99.29"/>
    </reaction>
</comment>
<dbReference type="GO" id="GO:0033718">
    <property type="term" value="F:pyranose dehydrogenase (acceptor) activity"/>
    <property type="evidence" value="ECO:0007669"/>
    <property type="project" value="UniProtKB-EC"/>
</dbReference>
<evidence type="ECO:0000256" key="5">
    <source>
        <dbReference type="ARBA" id="ARBA00013177"/>
    </source>
</evidence>
<comment type="catalytic activity">
    <reaction evidence="12">
        <text>pyranose + acceptor = pyranos-3-ulose + reduced acceptor.</text>
        <dbReference type="EC" id="1.1.99.29"/>
    </reaction>
</comment>
<comment type="subcellular location">
    <subcellularLocation>
        <location evidence="2">Secreted</location>
    </subcellularLocation>
</comment>
<evidence type="ECO:0000256" key="15">
    <source>
        <dbReference type="PIRSR" id="PIRSR000137-1"/>
    </source>
</evidence>
<gene>
    <name evidence="18" type="ORF">D9619_005150</name>
</gene>
<name>A0A8H5BQH6_9AGAR</name>